<dbReference type="PANTHER" id="PTHR41259:SF1">
    <property type="entry name" value="DOUBLE-STRAND BREAK REPAIR RAD50 ATPASE, PUTATIVE-RELATED"/>
    <property type="match status" value="1"/>
</dbReference>
<keyword evidence="1" id="KW-0175">Coiled coil</keyword>
<organism evidence="3 4">
    <name type="scientific">Roseivivax halodurans JCM 10272</name>
    <dbReference type="NCBI Taxonomy" id="1449350"/>
    <lineage>
        <taxon>Bacteria</taxon>
        <taxon>Pseudomonadati</taxon>
        <taxon>Pseudomonadota</taxon>
        <taxon>Alphaproteobacteria</taxon>
        <taxon>Rhodobacterales</taxon>
        <taxon>Roseobacteraceae</taxon>
        <taxon>Roseivivax</taxon>
    </lineage>
</organism>
<protein>
    <submittedName>
        <fullName evidence="3">Chromosome segregation protein SMC</fullName>
    </submittedName>
</protein>
<evidence type="ECO:0000313" key="4">
    <source>
        <dbReference type="Proteomes" id="UP000022447"/>
    </source>
</evidence>
<feature type="compositionally biased region" description="Basic and acidic residues" evidence="2">
    <location>
        <begin position="599"/>
        <end position="614"/>
    </location>
</feature>
<dbReference type="Gene3D" id="3.40.50.300">
    <property type="entry name" value="P-loop containing nucleotide triphosphate hydrolases"/>
    <property type="match status" value="2"/>
</dbReference>
<dbReference type="EMBL" id="JALZ01000001">
    <property type="protein sequence ID" value="ETX16584.1"/>
    <property type="molecule type" value="Genomic_DNA"/>
</dbReference>
<evidence type="ECO:0000256" key="2">
    <source>
        <dbReference type="SAM" id="MobiDB-lite"/>
    </source>
</evidence>
<dbReference type="AlphaFoldDB" id="X7EKF8"/>
<comment type="caution">
    <text evidence="3">The sequence shown here is derived from an EMBL/GenBank/DDBJ whole genome shotgun (WGS) entry which is preliminary data.</text>
</comment>
<feature type="coiled-coil region" evidence="1">
    <location>
        <begin position="209"/>
        <end position="283"/>
    </location>
</feature>
<dbReference type="PATRIC" id="fig|1449350.3.peg.366"/>
<dbReference type="OrthoDB" id="7069379at2"/>
<keyword evidence="4" id="KW-1185">Reference proteome</keyword>
<sequence length="871" mass="93632">MRLRAIEVNNVRRFTAAARVEGITDGLNVLCEPNEFGKSTLFDAVQALFFTPHGSRARDIVALRPHAGGAPEVSVEVETDEGRFVLAKRWLSKPSATVTQDGRLIAQADAAEDWIGALLGGGEGEPSGLVWVRQGMTQFASAAKKDQDAALVARRDLMHAVGEEVETMTGGRRMDHALTRCREELGLYATGKNRTPRKSGPWKAALDRVEILTAERDDLAETARRLHEALDARRRAKRALDELEDPDEVADRQERLKGATEAFDAARRHAEAVEAEARKVEAARISVSNVRGRLETLRAALAERQEATDEASLAAEASAAAAAERDAAQDALDVAEDALEAAKRRVTECETARREAARLQAARDGAERRKELAARIERAEAARRDMESAAAAAKRGPDPEALRELEKLLSEVATAKATRDAAATQVTMSYAAGRDGTVRMGGKPLDDGRAVPVTRHVSLEIEGVGQLDLRPAAGPDDGRVERAEAALRGALDRIGAGTMAEAREASAARTEAERRHGEAKAVLASLAVDGIEPLRAALAAIPEVSEDSDGPDLPEAEAALDDAGTARVAAQAARDAAAERLSDSRTHAARTETALGATQDRRARSEDSVERLGDVTEAQLEEEFGKARAALETAEALHAETAREAPDLAGAEAALARARSVDEKARADIARLRPELATLEERISRGSGDAVEERLAETEAELALAEADLARIAHEVKVLERLEAALEAAKTGSRELLFEPVVRELKPLLHLLWPDAELTWDDGDLLPSALVRKGEAEPVEILSGGTQEQVALLVRLAFARMLAAAGRHAPVILDDALVFTDDDRIEQMFTALHRQAADLQIIVLSCRQRAFRALGGQTLRLAEVSAGDVAR</sequence>
<dbReference type="eggNOG" id="COG0419">
    <property type="taxonomic scope" value="Bacteria"/>
</dbReference>
<name>X7EKF8_9RHOB</name>
<reference evidence="3 4" key="1">
    <citation type="submission" date="2014-01" db="EMBL/GenBank/DDBJ databases">
        <title>Roseivivax halodurans JCM 10272 Genome Sequencing.</title>
        <authorList>
            <person name="Lai Q."/>
            <person name="Li G."/>
            <person name="Shao Z."/>
        </authorList>
    </citation>
    <scope>NUCLEOTIDE SEQUENCE [LARGE SCALE GENOMIC DNA]</scope>
    <source>
        <strain evidence="3 4">JCM 10272</strain>
    </source>
</reference>
<evidence type="ECO:0000256" key="1">
    <source>
        <dbReference type="SAM" id="Coils"/>
    </source>
</evidence>
<feature type="coiled-coil region" evidence="1">
    <location>
        <begin position="325"/>
        <end position="425"/>
    </location>
</feature>
<gene>
    <name evidence="3" type="ORF">OCH239_01810</name>
</gene>
<feature type="compositionally biased region" description="Basic and acidic residues" evidence="2">
    <location>
        <begin position="576"/>
        <end position="590"/>
    </location>
</feature>
<dbReference type="Proteomes" id="UP000022447">
    <property type="component" value="Unassembled WGS sequence"/>
</dbReference>
<dbReference type="PANTHER" id="PTHR41259">
    <property type="entry name" value="DOUBLE-STRAND BREAK REPAIR RAD50 ATPASE, PUTATIVE-RELATED"/>
    <property type="match status" value="1"/>
</dbReference>
<accession>X7EKF8</accession>
<feature type="coiled-coil region" evidence="1">
    <location>
        <begin position="688"/>
        <end position="722"/>
    </location>
</feature>
<feature type="region of interest" description="Disordered" evidence="2">
    <location>
        <begin position="572"/>
        <end position="614"/>
    </location>
</feature>
<dbReference type="InterPro" id="IPR027417">
    <property type="entry name" value="P-loop_NTPase"/>
</dbReference>
<dbReference type="SUPFAM" id="SSF52540">
    <property type="entry name" value="P-loop containing nucleoside triphosphate hydrolases"/>
    <property type="match status" value="1"/>
</dbReference>
<evidence type="ECO:0000313" key="3">
    <source>
        <dbReference type="EMBL" id="ETX16584.1"/>
    </source>
</evidence>
<dbReference type="RefSeq" id="WP_037257742.1">
    <property type="nucleotide sequence ID" value="NZ_JALZ01000001.1"/>
</dbReference>
<dbReference type="STRING" id="1449350.OCH239_01810"/>
<proteinExistence type="predicted"/>